<keyword evidence="7" id="KW-1185">Reference proteome</keyword>
<dbReference type="STRING" id="1882483.A0A317XPH2"/>
<evidence type="ECO:0000256" key="4">
    <source>
        <dbReference type="ARBA" id="ARBA00022803"/>
    </source>
</evidence>
<proteinExistence type="predicted"/>
<gene>
    <name evidence="6" type="ORF">BCV70DRAFT_145880</name>
</gene>
<dbReference type="SMART" id="SM00028">
    <property type="entry name" value="TPR"/>
    <property type="match status" value="3"/>
</dbReference>
<evidence type="ECO:0000256" key="5">
    <source>
        <dbReference type="SAM" id="MobiDB-lite"/>
    </source>
</evidence>
<comment type="subcellular location">
    <subcellularLocation>
        <location evidence="1">Cytoplasm</location>
    </subcellularLocation>
</comment>
<keyword evidence="4" id="KW-0802">TPR repeat</keyword>
<evidence type="ECO:0000256" key="1">
    <source>
        <dbReference type="ARBA" id="ARBA00004496"/>
    </source>
</evidence>
<evidence type="ECO:0008006" key="8">
    <source>
        <dbReference type="Google" id="ProtNLM"/>
    </source>
</evidence>
<evidence type="ECO:0000256" key="3">
    <source>
        <dbReference type="ARBA" id="ARBA00022737"/>
    </source>
</evidence>
<dbReference type="OrthoDB" id="1717591at2759"/>
<keyword evidence="2" id="KW-0963">Cytoplasm</keyword>
<organism evidence="6 7">
    <name type="scientific">Testicularia cyperi</name>
    <dbReference type="NCBI Taxonomy" id="1882483"/>
    <lineage>
        <taxon>Eukaryota</taxon>
        <taxon>Fungi</taxon>
        <taxon>Dikarya</taxon>
        <taxon>Basidiomycota</taxon>
        <taxon>Ustilaginomycotina</taxon>
        <taxon>Ustilaginomycetes</taxon>
        <taxon>Ustilaginales</taxon>
        <taxon>Anthracoideaceae</taxon>
        <taxon>Testicularia</taxon>
    </lineage>
</organism>
<dbReference type="Proteomes" id="UP000246740">
    <property type="component" value="Unassembled WGS sequence"/>
</dbReference>
<dbReference type="Gene3D" id="1.25.40.10">
    <property type="entry name" value="Tetratricopeptide repeat domain"/>
    <property type="match status" value="1"/>
</dbReference>
<feature type="non-terminal residue" evidence="6">
    <location>
        <position position="1"/>
    </location>
</feature>
<dbReference type="EMBL" id="KZ819195">
    <property type="protein sequence ID" value="PWY99268.1"/>
    <property type="molecule type" value="Genomic_DNA"/>
</dbReference>
<keyword evidence="3" id="KW-0677">Repeat</keyword>
<feature type="region of interest" description="Disordered" evidence="5">
    <location>
        <begin position="1"/>
        <end position="27"/>
    </location>
</feature>
<dbReference type="InParanoid" id="A0A317XPH2"/>
<dbReference type="GO" id="GO:0031072">
    <property type="term" value="F:heat shock protein binding"/>
    <property type="evidence" value="ECO:0007669"/>
    <property type="project" value="TreeGrafter"/>
</dbReference>
<dbReference type="InterPro" id="IPR051982">
    <property type="entry name" value="CiliaryAsmbly_MitoImport"/>
</dbReference>
<evidence type="ECO:0000313" key="6">
    <source>
        <dbReference type="EMBL" id="PWY99268.1"/>
    </source>
</evidence>
<dbReference type="AlphaFoldDB" id="A0A317XPH2"/>
<feature type="compositionally biased region" description="Low complexity" evidence="5">
    <location>
        <begin position="1"/>
        <end position="21"/>
    </location>
</feature>
<accession>A0A317XPH2</accession>
<feature type="non-terminal residue" evidence="6">
    <location>
        <position position="190"/>
    </location>
</feature>
<evidence type="ECO:0000256" key="2">
    <source>
        <dbReference type="ARBA" id="ARBA00022490"/>
    </source>
</evidence>
<dbReference type="GO" id="GO:0005829">
    <property type="term" value="C:cytosol"/>
    <property type="evidence" value="ECO:0007669"/>
    <property type="project" value="TreeGrafter"/>
</dbReference>
<dbReference type="PANTHER" id="PTHR45984:SF1">
    <property type="entry name" value="SPAG1 AXONEMAL DYNEIN ASSEMBLY FACTOR"/>
    <property type="match status" value="1"/>
</dbReference>
<dbReference type="InterPro" id="IPR019734">
    <property type="entry name" value="TPR_rpt"/>
</dbReference>
<dbReference type="GO" id="GO:0006626">
    <property type="term" value="P:protein targeting to mitochondrion"/>
    <property type="evidence" value="ECO:0007669"/>
    <property type="project" value="TreeGrafter"/>
</dbReference>
<sequence>PLKQRPAPSDTASTVAAASSSKAQGNEHFRKGAYGEAEACYTRGISAFSSPDTIHAVPLLSNRANVRLKNGDAAGTIQDCDQLLSIVLSIFGGSERDVNGRIAVYRASREESLPADLSKDINLRETFGKTLVRRAQALEANEKWKLAKADWEVLLEYEKTEGSGVKTGASHIKYAREGLTRCGKMLGEKI</sequence>
<protein>
    <recommendedName>
        <fullName evidence="8">TPR-like protein</fullName>
    </recommendedName>
</protein>
<dbReference type="InterPro" id="IPR011990">
    <property type="entry name" value="TPR-like_helical_dom_sf"/>
</dbReference>
<dbReference type="PANTHER" id="PTHR45984">
    <property type="entry name" value="RNA (RNA) POLYMERASE II ASSOCIATED PROTEIN HOMOLOG"/>
    <property type="match status" value="1"/>
</dbReference>
<reference evidence="6 7" key="1">
    <citation type="journal article" date="2018" name="Mol. Biol. Evol.">
        <title>Broad Genomic Sampling Reveals a Smut Pathogenic Ancestry of the Fungal Clade Ustilaginomycotina.</title>
        <authorList>
            <person name="Kijpornyongpan T."/>
            <person name="Mondo S.J."/>
            <person name="Barry K."/>
            <person name="Sandor L."/>
            <person name="Lee J."/>
            <person name="Lipzen A."/>
            <person name="Pangilinan J."/>
            <person name="LaButti K."/>
            <person name="Hainaut M."/>
            <person name="Henrissat B."/>
            <person name="Grigoriev I.V."/>
            <person name="Spatafora J.W."/>
            <person name="Aime M.C."/>
        </authorList>
    </citation>
    <scope>NUCLEOTIDE SEQUENCE [LARGE SCALE GENOMIC DNA]</scope>
    <source>
        <strain evidence="6 7">MCA 3645</strain>
    </source>
</reference>
<dbReference type="GO" id="GO:0005739">
    <property type="term" value="C:mitochondrion"/>
    <property type="evidence" value="ECO:0007669"/>
    <property type="project" value="TreeGrafter"/>
</dbReference>
<dbReference type="SUPFAM" id="SSF48452">
    <property type="entry name" value="TPR-like"/>
    <property type="match status" value="1"/>
</dbReference>
<name>A0A317XPH2_9BASI</name>
<evidence type="ECO:0000313" key="7">
    <source>
        <dbReference type="Proteomes" id="UP000246740"/>
    </source>
</evidence>